<comment type="caution">
    <text evidence="2">The sequence shown here is derived from an EMBL/GenBank/DDBJ whole genome shotgun (WGS) entry which is preliminary data.</text>
</comment>
<dbReference type="AlphaFoldDB" id="A0A177YJ93"/>
<dbReference type="Gene3D" id="3.40.50.80">
    <property type="entry name" value="Nucleotide-binding domain of ferredoxin-NADP reductase (FNR) module"/>
    <property type="match status" value="1"/>
</dbReference>
<feature type="domain" description="SIP-like Rossmann fold" evidence="1">
    <location>
        <begin position="118"/>
        <end position="228"/>
    </location>
</feature>
<dbReference type="Pfam" id="PF04954">
    <property type="entry name" value="SIP"/>
    <property type="match status" value="1"/>
</dbReference>
<reference evidence="2 3" key="1">
    <citation type="submission" date="2016-03" db="EMBL/GenBank/DDBJ databases">
        <title>Genome sequence of Rhodococcus kyotonensis KB10.</title>
        <authorList>
            <person name="Jeong H."/>
            <person name="Hong C.E."/>
            <person name="Jo S.H."/>
            <person name="Park J.M."/>
        </authorList>
    </citation>
    <scope>NUCLEOTIDE SEQUENCE [LARGE SCALE GENOMIC DNA]</scope>
    <source>
        <strain evidence="2 3">KB10</strain>
    </source>
</reference>
<sequence length="235" mass="25484">MTVPESGPGFYEPALRTLAVSRPRPGVLRMTSMVTPTRHAADWDALSITEWLQFPGVPSLDITVRQFDADRGILDIEFSPSLENTIMQRWLGSIEVGSSTPIGGPRGRGLPNFESGRRVLLFADEASVPAVRAILQQWPASATGTVWLDTPDPAAVAELPVVDGVGVVSFHVGMGFDPLVTAARRSDMDSTTTVWAAGERSRMDAIRAVCQDAGLSADDTRIFGYWSDDRRGRRG</sequence>
<dbReference type="EMBL" id="LVHI01000009">
    <property type="protein sequence ID" value="OAK55614.1"/>
    <property type="molecule type" value="Genomic_DNA"/>
</dbReference>
<keyword evidence="3" id="KW-1185">Reference proteome</keyword>
<dbReference type="RefSeq" id="WP_068423644.1">
    <property type="nucleotide sequence ID" value="NZ_LVHI01000009.1"/>
</dbReference>
<accession>A0A177YJ93</accession>
<protein>
    <recommendedName>
        <fullName evidence="1">SIP-like Rossmann fold domain-containing protein</fullName>
    </recommendedName>
</protein>
<dbReference type="PANTHER" id="PTHR30157">
    <property type="entry name" value="FERRIC REDUCTASE, NADPH-DEPENDENT"/>
    <property type="match status" value="1"/>
</dbReference>
<name>A0A177YJ93_9NOCA</name>
<dbReference type="PANTHER" id="PTHR30157:SF0">
    <property type="entry name" value="NADPH-DEPENDENT FERRIC-CHELATE REDUCTASE"/>
    <property type="match status" value="1"/>
</dbReference>
<evidence type="ECO:0000313" key="3">
    <source>
        <dbReference type="Proteomes" id="UP000077519"/>
    </source>
</evidence>
<dbReference type="InterPro" id="IPR039374">
    <property type="entry name" value="SIP_fam"/>
</dbReference>
<organism evidence="2 3">
    <name type="scientific">Rhodococcoides kyotonense</name>
    <dbReference type="NCBI Taxonomy" id="398843"/>
    <lineage>
        <taxon>Bacteria</taxon>
        <taxon>Bacillati</taxon>
        <taxon>Actinomycetota</taxon>
        <taxon>Actinomycetes</taxon>
        <taxon>Mycobacteriales</taxon>
        <taxon>Nocardiaceae</taxon>
        <taxon>Rhodococcoides</taxon>
    </lineage>
</organism>
<evidence type="ECO:0000259" key="1">
    <source>
        <dbReference type="Pfam" id="PF04954"/>
    </source>
</evidence>
<gene>
    <name evidence="2" type="ORF">A3K89_19450</name>
</gene>
<dbReference type="InterPro" id="IPR039261">
    <property type="entry name" value="FNR_nucleotide-bd"/>
</dbReference>
<proteinExistence type="predicted"/>
<evidence type="ECO:0000313" key="2">
    <source>
        <dbReference type="EMBL" id="OAK55614.1"/>
    </source>
</evidence>
<dbReference type="Proteomes" id="UP000077519">
    <property type="component" value="Unassembled WGS sequence"/>
</dbReference>
<dbReference type="InterPro" id="IPR007037">
    <property type="entry name" value="SIP_rossman_dom"/>
</dbReference>
<dbReference type="CDD" id="cd06193">
    <property type="entry name" value="siderophore_interacting"/>
    <property type="match status" value="1"/>
</dbReference>